<evidence type="ECO:0000256" key="1">
    <source>
        <dbReference type="ARBA" id="ARBA00004651"/>
    </source>
</evidence>
<dbReference type="Gene3D" id="1.10.3860.10">
    <property type="entry name" value="Sodium:dicarboxylate symporter"/>
    <property type="match status" value="1"/>
</dbReference>
<feature type="transmembrane region" description="Helical" evidence="10">
    <location>
        <begin position="52"/>
        <end position="69"/>
    </location>
</feature>
<dbReference type="InterPro" id="IPR036458">
    <property type="entry name" value="Na:dicarbo_symporter_sf"/>
</dbReference>
<accession>A0A7G5DIR8</accession>
<dbReference type="InterPro" id="IPR001991">
    <property type="entry name" value="Na-dicarboxylate_symporter"/>
</dbReference>
<feature type="transmembrane region" description="Helical" evidence="10">
    <location>
        <begin position="225"/>
        <end position="247"/>
    </location>
</feature>
<organism evidence="11 12">
    <name type="scientific">Pseudomonas berkeleyensis</name>
    <dbReference type="NCBI Taxonomy" id="2726956"/>
    <lineage>
        <taxon>Bacteria</taxon>
        <taxon>Pseudomonadati</taxon>
        <taxon>Pseudomonadota</taxon>
        <taxon>Gammaproteobacteria</taxon>
        <taxon>Pseudomonadales</taxon>
        <taxon>Pseudomonadaceae</taxon>
        <taxon>Pseudomonas</taxon>
    </lineage>
</organism>
<keyword evidence="5" id="KW-0997">Cell inner membrane</keyword>
<dbReference type="GO" id="GO:0015366">
    <property type="term" value="F:malate:proton symporter activity"/>
    <property type="evidence" value="ECO:0007669"/>
    <property type="project" value="TreeGrafter"/>
</dbReference>
<keyword evidence="4 10" id="KW-1003">Cell membrane</keyword>
<evidence type="ECO:0000313" key="11">
    <source>
        <dbReference type="EMBL" id="QMV61643.1"/>
    </source>
</evidence>
<evidence type="ECO:0000256" key="8">
    <source>
        <dbReference type="ARBA" id="ARBA00022989"/>
    </source>
</evidence>
<dbReference type="PRINTS" id="PR00173">
    <property type="entry name" value="EDTRNSPORT"/>
</dbReference>
<protein>
    <recommendedName>
        <fullName evidence="10">C4-dicarboxylate transport protein</fullName>
    </recommendedName>
</protein>
<feature type="transmembrane region" description="Helical" evidence="10">
    <location>
        <begin position="12"/>
        <end position="32"/>
    </location>
</feature>
<keyword evidence="6 10" id="KW-0812">Transmembrane</keyword>
<dbReference type="GO" id="GO:0070778">
    <property type="term" value="P:L-aspartate transmembrane transport"/>
    <property type="evidence" value="ECO:0007669"/>
    <property type="project" value="TreeGrafter"/>
</dbReference>
<evidence type="ECO:0000256" key="2">
    <source>
        <dbReference type="ARBA" id="ARBA00006148"/>
    </source>
</evidence>
<feature type="transmembrane region" description="Helical" evidence="10">
    <location>
        <begin position="331"/>
        <end position="349"/>
    </location>
</feature>
<sequence>MTTDVIRQPFYKMLYVQVLVAITIGILLGHFYPETGVALKPLGDGFVKLIKMVIAPIIFCTVVSGIAGMQDMKAVGKTGGYALLYFEIVSTVALIIGLIVVNVAQPGAGMHIDPSTLDASKIAAYAQAGEAQSTIGFLLNVIPSTVVGAFANGDILQVLFFSVLFAFALQRMGDFGKPVLEFIDRIAHVMFGIINMIMKLAPIGAFGAMAFTIGQYGVGSLVQLGQLMICFYITCVFFVLVVLGGIARAHGFSVVRLIRYIREELMIVLGTSSSESALPRMLTKMEKLGAKKSVVGLVIPTGYSFNLDGTSIYLTMAAVFIAQATDTPMDIGHQITLLLVLLVASKGAAGVTGSGFIVLAATLSAVGHLPVAGLALILGIDRFMSEARALTNLIGNGVATIVVAKWCKELDEDTLQRELASGGKPEVAAAPANRELV</sequence>
<dbReference type="AlphaFoldDB" id="A0A7G5DIR8"/>
<dbReference type="HAMAP" id="MF_01300">
    <property type="entry name" value="C4_dicarb_transport"/>
    <property type="match status" value="1"/>
</dbReference>
<evidence type="ECO:0000313" key="12">
    <source>
        <dbReference type="Proteomes" id="UP000515276"/>
    </source>
</evidence>
<evidence type="ECO:0000256" key="7">
    <source>
        <dbReference type="ARBA" id="ARBA00022847"/>
    </source>
</evidence>
<dbReference type="GO" id="GO:0005886">
    <property type="term" value="C:plasma membrane"/>
    <property type="evidence" value="ECO:0007669"/>
    <property type="project" value="UniProtKB-SubCell"/>
</dbReference>
<name>A0A7G5DIR8_9PSED</name>
<evidence type="ECO:0000256" key="6">
    <source>
        <dbReference type="ARBA" id="ARBA00022692"/>
    </source>
</evidence>
<dbReference type="InterPro" id="IPR018107">
    <property type="entry name" value="Na-dicarboxylate_symporter_CS"/>
</dbReference>
<dbReference type="EMBL" id="CP059139">
    <property type="protein sequence ID" value="QMV61643.1"/>
    <property type="molecule type" value="Genomic_DNA"/>
</dbReference>
<dbReference type="NCBIfam" id="NF009587">
    <property type="entry name" value="PRK13027.1"/>
    <property type="match status" value="1"/>
</dbReference>
<dbReference type="GO" id="GO:0015138">
    <property type="term" value="F:fumarate transmembrane transporter activity"/>
    <property type="evidence" value="ECO:0007669"/>
    <property type="project" value="TreeGrafter"/>
</dbReference>
<keyword evidence="12" id="KW-1185">Reference proteome</keyword>
<evidence type="ECO:0000256" key="9">
    <source>
        <dbReference type="ARBA" id="ARBA00023136"/>
    </source>
</evidence>
<keyword evidence="9 10" id="KW-0472">Membrane</keyword>
<evidence type="ECO:0000256" key="4">
    <source>
        <dbReference type="ARBA" id="ARBA00022475"/>
    </source>
</evidence>
<keyword evidence="7 10" id="KW-0769">Symport</keyword>
<proteinExistence type="inferred from homology"/>
<dbReference type="RefSeq" id="WP_182367268.1">
    <property type="nucleotide sequence ID" value="NZ_CP059139.1"/>
</dbReference>
<comment type="similarity">
    <text evidence="2 10">Belongs to the dicarboxylate/amino acid:cation symporter (DAACS) (TC 2.A.23) family.</text>
</comment>
<evidence type="ECO:0000256" key="3">
    <source>
        <dbReference type="ARBA" id="ARBA00022448"/>
    </source>
</evidence>
<dbReference type="NCBIfam" id="NF002461">
    <property type="entry name" value="PRK01663.1"/>
    <property type="match status" value="1"/>
</dbReference>
<feature type="transmembrane region" description="Helical" evidence="10">
    <location>
        <begin position="189"/>
        <end position="213"/>
    </location>
</feature>
<feature type="transmembrane region" description="Helical" evidence="10">
    <location>
        <begin position="81"/>
        <end position="104"/>
    </location>
</feature>
<dbReference type="PROSITE" id="PS00713">
    <property type="entry name" value="NA_DICARBOXYL_SYMP_1"/>
    <property type="match status" value="1"/>
</dbReference>
<keyword evidence="3 10" id="KW-0813">Transport</keyword>
<dbReference type="PROSITE" id="PS00714">
    <property type="entry name" value="NA_DICARBOXYL_SYMP_2"/>
    <property type="match status" value="1"/>
</dbReference>
<dbReference type="FunFam" id="1.10.3860.10:FF:000001">
    <property type="entry name" value="C4-dicarboxylate transport protein"/>
    <property type="match status" value="1"/>
</dbReference>
<dbReference type="PANTHER" id="PTHR42865:SF1">
    <property type="entry name" value="AEROBIC C4-DICARBOXYLATE TRANSPORT PROTEIN"/>
    <property type="match status" value="1"/>
</dbReference>
<comment type="subcellular location">
    <subcellularLocation>
        <location evidence="1 10">Cell membrane</location>
        <topology evidence="1 10">Multi-pass membrane protein</topology>
    </subcellularLocation>
</comment>
<evidence type="ECO:0000256" key="5">
    <source>
        <dbReference type="ARBA" id="ARBA00022519"/>
    </source>
</evidence>
<gene>
    <name evidence="10" type="primary">dctA</name>
    <name evidence="11" type="ORF">HS968_16575</name>
</gene>
<dbReference type="InterPro" id="IPR023954">
    <property type="entry name" value="C4_dicarb_transport"/>
</dbReference>
<keyword evidence="8 10" id="KW-1133">Transmembrane helix</keyword>
<feature type="transmembrane region" description="Helical" evidence="10">
    <location>
        <begin position="355"/>
        <end position="378"/>
    </location>
</feature>
<feature type="transmembrane region" description="Helical" evidence="10">
    <location>
        <begin position="146"/>
        <end position="169"/>
    </location>
</feature>
<comment type="function">
    <text evidence="10">Responsible for the transport of dicarboxylates such as succinate, fumarate, and malate across the membrane.</text>
</comment>
<dbReference type="GO" id="GO:0015141">
    <property type="term" value="F:succinate transmembrane transporter activity"/>
    <property type="evidence" value="ECO:0007669"/>
    <property type="project" value="TreeGrafter"/>
</dbReference>
<dbReference type="PANTHER" id="PTHR42865">
    <property type="entry name" value="PROTON/GLUTAMATE-ASPARTATE SYMPORTER"/>
    <property type="match status" value="1"/>
</dbReference>
<reference evidence="11 12" key="1">
    <citation type="journal article" date="2020" name="G3 (Bethesda)">
        <title>CeMbio - The Caenorhabditis elegans Microbiome Resource.</title>
        <authorList>
            <person name="Dirksen P."/>
            <person name="Assie A."/>
            <person name="Zimmermann J."/>
            <person name="Zhang F."/>
            <person name="Tietje A.M."/>
            <person name="Marsh S.A."/>
            <person name="Felix M.A."/>
            <person name="Shapira M."/>
            <person name="Kaleta C."/>
            <person name="Schulenburg H."/>
            <person name="Samuel B."/>
        </authorList>
    </citation>
    <scope>NUCLEOTIDE SEQUENCE [LARGE SCALE GENOMIC DNA]</scope>
    <source>
        <strain evidence="11 12">MSPm1</strain>
    </source>
</reference>
<dbReference type="SUPFAM" id="SSF118215">
    <property type="entry name" value="Proton glutamate symport protein"/>
    <property type="match status" value="1"/>
</dbReference>
<dbReference type="Pfam" id="PF00375">
    <property type="entry name" value="SDF"/>
    <property type="match status" value="1"/>
</dbReference>
<dbReference type="Proteomes" id="UP000515276">
    <property type="component" value="Chromosome"/>
</dbReference>
<evidence type="ECO:0000256" key="10">
    <source>
        <dbReference type="HAMAP-Rule" id="MF_01300"/>
    </source>
</evidence>